<gene>
    <name evidence="7" type="ORF">MCM1_0261</name>
</gene>
<dbReference type="InterPro" id="IPR036771">
    <property type="entry name" value="ATPsynth_dsu/esu_N"/>
</dbReference>
<dbReference type="AlphaFoldDB" id="A0A0G3C5V8"/>
<name>A0A0G3C5V8_METBA</name>
<evidence type="ECO:0000256" key="5">
    <source>
        <dbReference type="ARBA" id="ARBA00023136"/>
    </source>
</evidence>
<keyword evidence="4" id="KW-0406">Ion transport</keyword>
<evidence type="ECO:0000313" key="8">
    <source>
        <dbReference type="Proteomes" id="UP000035331"/>
    </source>
</evidence>
<dbReference type="InterPro" id="IPR020546">
    <property type="entry name" value="ATP_synth_F1_dsu/esu_N"/>
</dbReference>
<dbReference type="GeneID" id="24845393"/>
<dbReference type="InterPro" id="IPR024037">
    <property type="entry name" value="Alt_ATP_synth_F1_esu"/>
</dbReference>
<evidence type="ECO:0000256" key="4">
    <source>
        <dbReference type="ARBA" id="ARBA00023065"/>
    </source>
</evidence>
<dbReference type="CDD" id="cd12152">
    <property type="entry name" value="F1-ATPase_delta"/>
    <property type="match status" value="1"/>
</dbReference>
<evidence type="ECO:0000256" key="3">
    <source>
        <dbReference type="ARBA" id="ARBA00022448"/>
    </source>
</evidence>
<dbReference type="RefSeq" id="WP_230629090.1">
    <property type="nucleotide sequence ID" value="NZ_CP008746.1"/>
</dbReference>
<dbReference type="HAMAP" id="MF_00530">
    <property type="entry name" value="ATP_synth_epsil_bac"/>
    <property type="match status" value="1"/>
</dbReference>
<dbReference type="NCBIfam" id="TIGR03166">
    <property type="entry name" value="alt_F1F0_F1_eps"/>
    <property type="match status" value="1"/>
</dbReference>
<keyword evidence="3" id="KW-0813">Transport</keyword>
<dbReference type="Pfam" id="PF02823">
    <property type="entry name" value="ATP-synt_DE_N"/>
    <property type="match status" value="1"/>
</dbReference>
<feature type="domain" description="ATP synthase F1 complex delta/epsilon subunit N-terminal" evidence="6">
    <location>
        <begin position="16"/>
        <end position="96"/>
    </location>
</feature>
<sequence>MNSGLMNSGLMNSGLMNLTILLPFQVFAEKKGVSRIVAEGREGSFGLLPHRLDCVATLGPGILTYETESEGEVYVAVDEGVLIKNGQYVLVSVRDAIFGTDLSQLHEAVEKEFLTLDETEQKIRSVMVKLETGLIRRLAEFQNV</sequence>
<comment type="similarity">
    <text evidence="2">Belongs to the ATPase epsilon chain family.</text>
</comment>
<evidence type="ECO:0000259" key="6">
    <source>
        <dbReference type="Pfam" id="PF02823"/>
    </source>
</evidence>
<dbReference type="SUPFAM" id="SSF51344">
    <property type="entry name" value="Epsilon subunit of F1F0-ATP synthase N-terminal domain"/>
    <property type="match status" value="1"/>
</dbReference>
<evidence type="ECO:0000313" key="7">
    <source>
        <dbReference type="EMBL" id="AKJ37374.1"/>
    </source>
</evidence>
<reference evidence="7 8" key="2">
    <citation type="journal article" date="2015" name="Stand. Genomic Sci.">
        <title>The complete genome sequence of the rumen methanogen Methanosarcina barkeri CM1.</title>
        <authorList>
            <person name="Lambie S.C."/>
            <person name="Kelly W.J."/>
            <person name="Leahy S.C."/>
            <person name="Li D."/>
            <person name="Reilly K."/>
            <person name="McAllister T.A."/>
            <person name="Valle E.R."/>
            <person name="Attwood G.T."/>
            <person name="Altermann E."/>
        </authorList>
    </citation>
    <scope>NUCLEOTIDE SEQUENCE [LARGE SCALE GENOMIC DNA]</scope>
    <source>
        <strain evidence="7 8">CM1</strain>
    </source>
</reference>
<dbReference type="NCBIfam" id="NF004871">
    <property type="entry name" value="PRK06228.1"/>
    <property type="match status" value="1"/>
</dbReference>
<keyword evidence="5" id="KW-0472">Membrane</keyword>
<reference evidence="8" key="1">
    <citation type="submission" date="2014-06" db="EMBL/GenBank/DDBJ databases">
        <title>The complete genome sequence of Methanosarcina barkeri CM1.</title>
        <authorList>
            <consortium name="Pastoral Greenhouse Gas Research Consortium"/>
            <person name="Lambie S.C."/>
            <person name="Leahy S.C."/>
            <person name="Kelly W.J."/>
            <person name="Li D."/>
            <person name="Reilly K."/>
            <person name="Attwood G.T."/>
            <person name="Altermann E."/>
        </authorList>
    </citation>
    <scope>NUCLEOTIDE SEQUENCE [LARGE SCALE GENOMIC DNA]</scope>
    <source>
        <strain evidence="8">CM1</strain>
    </source>
</reference>
<dbReference type="InterPro" id="IPR001469">
    <property type="entry name" value="ATP_synth_F1_dsu/esu"/>
</dbReference>
<protein>
    <submittedName>
        <fullName evidence="7">Alternate F1F0 ATP synthase F1 epsilon subunit</fullName>
    </submittedName>
</protein>
<dbReference type="EMBL" id="CP008746">
    <property type="protein sequence ID" value="AKJ37374.1"/>
    <property type="molecule type" value="Genomic_DNA"/>
</dbReference>
<evidence type="ECO:0000256" key="1">
    <source>
        <dbReference type="ARBA" id="ARBA00004370"/>
    </source>
</evidence>
<dbReference type="Gene3D" id="2.60.15.10">
    <property type="entry name" value="F0F1 ATP synthase delta/epsilon subunit, N-terminal"/>
    <property type="match status" value="1"/>
</dbReference>
<organism evidence="7 8">
    <name type="scientific">Methanosarcina barkeri CM1</name>
    <dbReference type="NCBI Taxonomy" id="796385"/>
    <lineage>
        <taxon>Archaea</taxon>
        <taxon>Methanobacteriati</taxon>
        <taxon>Methanobacteriota</taxon>
        <taxon>Stenosarchaea group</taxon>
        <taxon>Methanomicrobia</taxon>
        <taxon>Methanosarcinales</taxon>
        <taxon>Methanosarcinaceae</taxon>
        <taxon>Methanosarcina</taxon>
    </lineage>
</organism>
<dbReference type="GO" id="GO:0046933">
    <property type="term" value="F:proton-transporting ATP synthase activity, rotational mechanism"/>
    <property type="evidence" value="ECO:0007669"/>
    <property type="project" value="InterPro"/>
</dbReference>
<dbReference type="Proteomes" id="UP000035331">
    <property type="component" value="Chromosome"/>
</dbReference>
<comment type="subcellular location">
    <subcellularLocation>
        <location evidence="1">Membrane</location>
    </subcellularLocation>
</comment>
<proteinExistence type="inferred from homology"/>
<dbReference type="PATRIC" id="fig|796385.3.peg.317"/>
<accession>A0A0G3C5V8</accession>
<evidence type="ECO:0000256" key="2">
    <source>
        <dbReference type="ARBA" id="ARBA00005712"/>
    </source>
</evidence>
<dbReference type="GO" id="GO:0045259">
    <property type="term" value="C:proton-transporting ATP synthase complex"/>
    <property type="evidence" value="ECO:0007669"/>
    <property type="project" value="InterPro"/>
</dbReference>